<gene>
    <name evidence="3" type="ORF">SAMN02745223_02894</name>
    <name evidence="2" type="ORF">VW29_09975</name>
</gene>
<proteinExistence type="inferred from homology"/>
<reference evidence="3 5" key="2">
    <citation type="submission" date="2016-11" db="EMBL/GenBank/DDBJ databases">
        <authorList>
            <person name="Jaros S."/>
            <person name="Januszkiewicz K."/>
            <person name="Wedrychowicz H."/>
        </authorList>
    </citation>
    <scope>NUCLEOTIDE SEQUENCE [LARGE SCALE GENOMIC DNA]</scope>
    <source>
        <strain evidence="3 5">DSM 17137</strain>
    </source>
</reference>
<dbReference type="EMBL" id="LAJF01000068">
    <property type="protein sequence ID" value="KKB84696.1"/>
    <property type="molecule type" value="Genomic_DNA"/>
</dbReference>
<dbReference type="RefSeq" id="WP_046135159.1">
    <property type="nucleotide sequence ID" value="NZ_FQVC01000009.1"/>
</dbReference>
<comment type="similarity">
    <text evidence="1">Belongs to the FrmR/RcnR family.</text>
</comment>
<dbReference type="Pfam" id="PF02583">
    <property type="entry name" value="Trns_repr_metal"/>
    <property type="match status" value="1"/>
</dbReference>
<dbReference type="GO" id="GO:0045892">
    <property type="term" value="P:negative regulation of DNA-templated transcription"/>
    <property type="evidence" value="ECO:0007669"/>
    <property type="project" value="UniProtKB-ARBA"/>
</dbReference>
<dbReference type="AlphaFoldDB" id="A0A0F5LQW4"/>
<sequence>MCAEQSLAIRNRLNRVAGQVAGISRMIEEGAYCIDILTQLQAALAKAEDAILKQHADGCVAEAIASGDPDAQRAKFNELVDLIAKSKR</sequence>
<dbReference type="InterPro" id="IPR038390">
    <property type="entry name" value="Metal_Tscrpt_repr_sf"/>
</dbReference>
<dbReference type="OrthoDB" id="9811244at2"/>
<dbReference type="InterPro" id="IPR003735">
    <property type="entry name" value="Metal_Tscrpt_repr"/>
</dbReference>
<evidence type="ECO:0000313" key="3">
    <source>
        <dbReference type="EMBL" id="SHF53518.1"/>
    </source>
</evidence>
<dbReference type="Proteomes" id="UP000184533">
    <property type="component" value="Unassembled WGS sequence"/>
</dbReference>
<reference evidence="2 4" key="1">
    <citation type="submission" date="2015-03" db="EMBL/GenBank/DDBJ databases">
        <authorList>
            <person name="Hassan Y.I."/>
            <person name="Lepp D."/>
            <person name="Zhou T."/>
        </authorList>
    </citation>
    <scope>NUCLEOTIDE SEQUENCE [LARGE SCALE GENOMIC DNA]</scope>
    <source>
        <strain evidence="2 4">DSM 17137</strain>
    </source>
</reference>
<evidence type="ECO:0000256" key="1">
    <source>
        <dbReference type="ARBA" id="ARBA00005260"/>
    </source>
</evidence>
<dbReference type="GO" id="GO:0046872">
    <property type="term" value="F:metal ion binding"/>
    <property type="evidence" value="ECO:0007669"/>
    <property type="project" value="InterPro"/>
</dbReference>
<dbReference type="CDD" id="cd10148">
    <property type="entry name" value="CsoR-like_DUF156"/>
    <property type="match status" value="1"/>
</dbReference>
<dbReference type="Gene3D" id="1.20.58.1000">
    <property type="entry name" value="Metal-sensitive repressor, helix protomer"/>
    <property type="match status" value="1"/>
</dbReference>
<evidence type="ECO:0000313" key="2">
    <source>
        <dbReference type="EMBL" id="KKB84696.1"/>
    </source>
</evidence>
<dbReference type="PANTHER" id="PTHR33677:SF3">
    <property type="entry name" value="COPPER-SENSING TRANSCRIPTIONAL REPRESSOR RICR"/>
    <property type="match status" value="1"/>
</dbReference>
<dbReference type="EMBL" id="FQVC01000009">
    <property type="protein sequence ID" value="SHF53518.1"/>
    <property type="molecule type" value="Genomic_DNA"/>
</dbReference>
<keyword evidence="3" id="KW-0238">DNA-binding</keyword>
<accession>A0A0F5LQW4</accession>
<dbReference type="PATRIC" id="fig|1121477.3.peg.3115"/>
<organism evidence="2 4">
    <name type="scientific">Devosia limi DSM 17137</name>
    <dbReference type="NCBI Taxonomy" id="1121477"/>
    <lineage>
        <taxon>Bacteria</taxon>
        <taxon>Pseudomonadati</taxon>
        <taxon>Pseudomonadota</taxon>
        <taxon>Alphaproteobacteria</taxon>
        <taxon>Hyphomicrobiales</taxon>
        <taxon>Devosiaceae</taxon>
        <taxon>Devosia</taxon>
    </lineage>
</organism>
<dbReference type="PANTHER" id="PTHR33677">
    <property type="entry name" value="TRANSCRIPTIONAL REPRESSOR FRMR-RELATED"/>
    <property type="match status" value="1"/>
</dbReference>
<evidence type="ECO:0000313" key="4">
    <source>
        <dbReference type="Proteomes" id="UP000033608"/>
    </source>
</evidence>
<dbReference type="GO" id="GO:0003677">
    <property type="term" value="F:DNA binding"/>
    <property type="evidence" value="ECO:0007669"/>
    <property type="project" value="UniProtKB-KW"/>
</dbReference>
<keyword evidence="4" id="KW-1185">Reference proteome</keyword>
<protein>
    <submittedName>
        <fullName evidence="2">Copper-sensing transcriptional repressor CsoR family protein</fullName>
    </submittedName>
    <submittedName>
        <fullName evidence="3">DNA-binding transcriptional regulator, FrmR family</fullName>
    </submittedName>
</protein>
<dbReference type="Proteomes" id="UP000033608">
    <property type="component" value="Unassembled WGS sequence"/>
</dbReference>
<name>A0A0F5LQW4_9HYPH</name>
<dbReference type="STRING" id="1121477.SAMN02745223_02894"/>
<evidence type="ECO:0000313" key="5">
    <source>
        <dbReference type="Proteomes" id="UP000184533"/>
    </source>
</evidence>